<dbReference type="RefSeq" id="WP_187722347.1">
    <property type="nucleotide sequence ID" value="NZ_BAABBL010000006.1"/>
</dbReference>
<dbReference type="Proteomes" id="UP000516117">
    <property type="component" value="Chromosome"/>
</dbReference>
<evidence type="ECO:0000313" key="2">
    <source>
        <dbReference type="Proteomes" id="UP000516117"/>
    </source>
</evidence>
<dbReference type="EMBL" id="CP060789">
    <property type="protein sequence ID" value="QNP57258.1"/>
    <property type="molecule type" value="Genomic_DNA"/>
</dbReference>
<sequence length="166" mass="17408">MGAFDPETIYTAQLAGMLASGERVLAAATASYFSGHEELGQPGYLSFDLVNGLSSSTLEGAAVRAVSGLTLVGFPGSLATVARDALRDANTLVVTDRRVLFAQLETHGNLIAVIGRHQVAGAVLEPRIFQSGRVTVAFTDGSMLRVMCGMFSARAARRLVAALPPR</sequence>
<protein>
    <submittedName>
        <fullName evidence="1">Uncharacterized protein</fullName>
    </submittedName>
</protein>
<name>A0A7H0H9P2_9ACTN</name>
<reference evidence="1 2" key="1">
    <citation type="submission" date="2020-08" db="EMBL/GenBank/DDBJ databases">
        <title>Genome sequence of Tessaracoccus defluvii JCM 17540T.</title>
        <authorList>
            <person name="Hyun D.-W."/>
            <person name="Bae J.-W."/>
        </authorList>
    </citation>
    <scope>NUCLEOTIDE SEQUENCE [LARGE SCALE GENOMIC DNA]</scope>
    <source>
        <strain evidence="1 2">JCM 17540</strain>
    </source>
</reference>
<proteinExistence type="predicted"/>
<dbReference type="KEGG" id="tdf:H9L22_08475"/>
<gene>
    <name evidence="1" type="ORF">H9L22_08475</name>
</gene>
<keyword evidence="2" id="KW-1185">Reference proteome</keyword>
<organism evidence="1 2">
    <name type="scientific">Tessaracoccus defluvii</name>
    <dbReference type="NCBI Taxonomy" id="1285901"/>
    <lineage>
        <taxon>Bacteria</taxon>
        <taxon>Bacillati</taxon>
        <taxon>Actinomycetota</taxon>
        <taxon>Actinomycetes</taxon>
        <taxon>Propionibacteriales</taxon>
        <taxon>Propionibacteriaceae</taxon>
        <taxon>Tessaracoccus</taxon>
    </lineage>
</organism>
<evidence type="ECO:0000313" key="1">
    <source>
        <dbReference type="EMBL" id="QNP57258.1"/>
    </source>
</evidence>
<accession>A0A7H0H9P2</accession>
<dbReference type="AlphaFoldDB" id="A0A7H0H9P2"/>